<dbReference type="Pfam" id="PF08937">
    <property type="entry name" value="ThsB_TIR"/>
    <property type="match status" value="1"/>
</dbReference>
<keyword evidence="3" id="KW-1185">Reference proteome</keyword>
<sequence>MANKEYLVTRLSFREDGRLIRDVTVYEYDGQSLDNGTTQNRQWMVNKVTAGYQISIMTPNPDVQDEWKKHNPFSYNGGYFSWEFKLPLNETKRKTFVSYYHRDNQGDRARFANLFGDLIVSKSVEDGDIDSDNSDEYIKQLIQKEYLSDTTVLVVLIGPKTKCRMHVDWEISGALNLKVGESNAGLLGILLPSHPDYGTGQATYDLMPARLADNVKSGYAIIRDWTDDRVKVQEYIEEAFERRISMADKRTNSRLQMDKDTCE</sequence>
<name>A0A0S7BTQ5_9BACT</name>
<dbReference type="InterPro" id="IPR015032">
    <property type="entry name" value="ThsB__TIR-like_domain"/>
</dbReference>
<organism evidence="2">
    <name type="scientific">Lentimicrobium saccharophilum</name>
    <dbReference type="NCBI Taxonomy" id="1678841"/>
    <lineage>
        <taxon>Bacteria</taxon>
        <taxon>Pseudomonadati</taxon>
        <taxon>Bacteroidota</taxon>
        <taxon>Bacteroidia</taxon>
        <taxon>Bacteroidales</taxon>
        <taxon>Lentimicrobiaceae</taxon>
        <taxon>Lentimicrobium</taxon>
    </lineage>
</organism>
<dbReference type="AlphaFoldDB" id="A0A0S7BTQ5"/>
<evidence type="ECO:0000313" key="3">
    <source>
        <dbReference type="Proteomes" id="UP000053091"/>
    </source>
</evidence>
<evidence type="ECO:0000259" key="1">
    <source>
        <dbReference type="Pfam" id="PF08937"/>
    </source>
</evidence>
<feature type="domain" description="Thoeris protein ThsB TIR-like" evidence="1">
    <location>
        <begin position="96"/>
        <end position="194"/>
    </location>
</feature>
<dbReference type="Proteomes" id="UP000053091">
    <property type="component" value="Unassembled WGS sequence"/>
</dbReference>
<accession>A0A0S7BTQ5</accession>
<dbReference type="OrthoDB" id="9811746at2"/>
<dbReference type="STRING" id="1678841.TBC1_1253"/>
<gene>
    <name evidence="2" type="ORF">TBC1_1253</name>
</gene>
<dbReference type="EMBL" id="DF968183">
    <property type="protein sequence ID" value="GAP44252.1"/>
    <property type="molecule type" value="Genomic_DNA"/>
</dbReference>
<proteinExistence type="predicted"/>
<evidence type="ECO:0000313" key="2">
    <source>
        <dbReference type="EMBL" id="GAP44252.1"/>
    </source>
</evidence>
<reference evidence="2" key="1">
    <citation type="journal article" date="2015" name="Genome Announc.">
        <title>Draft Genome Sequence of Bacteroidales Strain TBC1, a Novel Isolate from a Methanogenic Wastewater Treatment System.</title>
        <authorList>
            <person name="Tourlousse D.M."/>
            <person name="Matsuura N."/>
            <person name="Sun L."/>
            <person name="Toyonaga M."/>
            <person name="Kuroda K."/>
            <person name="Ohashi A."/>
            <person name="Cruz R."/>
            <person name="Yamaguchi T."/>
            <person name="Sekiguchi Y."/>
        </authorList>
    </citation>
    <scope>NUCLEOTIDE SEQUENCE [LARGE SCALE GENOMIC DNA]</scope>
    <source>
        <strain evidence="2">TBC1</strain>
    </source>
</reference>
<protein>
    <submittedName>
        <fullName evidence="2">Protein containing MTH538 TIR-like domain</fullName>
    </submittedName>
</protein>
<dbReference type="RefSeq" id="WP_062043220.1">
    <property type="nucleotide sequence ID" value="NZ_DF968183.1"/>
</dbReference>